<dbReference type="Proteomes" id="UP000025227">
    <property type="component" value="Unplaced"/>
</dbReference>
<feature type="transmembrane region" description="Helical" evidence="2">
    <location>
        <begin position="71"/>
        <end position="90"/>
    </location>
</feature>
<dbReference type="AlphaFoldDB" id="A0A7I5EAS2"/>
<sequence length="501" mass="56381">MFHKEFFGTAASSYVLQECRNAELLEEVDEEDILASVSSLPESPNRWLLFVFLGSLVALVSALWVAGTVYLVGEVIILLIAFGLASLYFIRWRLKALLRAMKNVEVSAQNANRALLRREALSFGLGLPSTRLHSACRFRLFLHCREMVHLFNAIANQLVAVPSMKDEEGRLISAFYTEEMHDLVYSPVDSESSHITQRGVGTLLDLYILHRSEVLRLFILSLLRVPFSTALLLVFRLIFFVNANLNSFISNFDALQATLSQRKRNRLKTSENEHEPAKYDGMEKVVLTLDDIANGITNKQLSPIEVKRALQRILLMDVFYESGSRPSAEQPPPYDAIADSESNMKNKSERLTKFSVSEGEPLCDKIYEVIASPGDVDESDTFFFDVTDFATQEKSNQLMEELRAALADRATEFAARERRALAAFYGVSDEELEQIEKKNEKNESAAPPEEFSSDDVDGCEHNNDEASENISSRTARTLPPDLLAALRLRSVLEETIGDEDD</sequence>
<dbReference type="OMA" id="AFYTEEM"/>
<organism evidence="3 4">
    <name type="scientific">Haemonchus contortus</name>
    <name type="common">Barber pole worm</name>
    <dbReference type="NCBI Taxonomy" id="6289"/>
    <lineage>
        <taxon>Eukaryota</taxon>
        <taxon>Metazoa</taxon>
        <taxon>Ecdysozoa</taxon>
        <taxon>Nematoda</taxon>
        <taxon>Chromadorea</taxon>
        <taxon>Rhabditida</taxon>
        <taxon>Rhabditina</taxon>
        <taxon>Rhabditomorpha</taxon>
        <taxon>Strongyloidea</taxon>
        <taxon>Trichostrongylidae</taxon>
        <taxon>Haemonchus</taxon>
    </lineage>
</organism>
<evidence type="ECO:0000256" key="2">
    <source>
        <dbReference type="SAM" id="Phobius"/>
    </source>
</evidence>
<feature type="region of interest" description="Disordered" evidence="1">
    <location>
        <begin position="435"/>
        <end position="476"/>
    </location>
</feature>
<evidence type="ECO:0000256" key="1">
    <source>
        <dbReference type="SAM" id="MobiDB-lite"/>
    </source>
</evidence>
<accession>A0A7I5EAS2</accession>
<keyword evidence="2" id="KW-1133">Transmembrane helix</keyword>
<name>A0A7I5EAS2_HAECO</name>
<dbReference type="WBParaSite" id="HCON_00111140-00001">
    <property type="protein sequence ID" value="HCON_00111140-00001"/>
    <property type="gene ID" value="HCON_00111140"/>
</dbReference>
<evidence type="ECO:0000313" key="3">
    <source>
        <dbReference type="Proteomes" id="UP000025227"/>
    </source>
</evidence>
<keyword evidence="3" id="KW-1185">Reference proteome</keyword>
<keyword evidence="2" id="KW-0812">Transmembrane</keyword>
<proteinExistence type="predicted"/>
<dbReference type="OrthoDB" id="5847802at2759"/>
<feature type="transmembrane region" description="Helical" evidence="2">
    <location>
        <begin position="47"/>
        <end position="65"/>
    </location>
</feature>
<feature type="transmembrane region" description="Helical" evidence="2">
    <location>
        <begin position="217"/>
        <end position="241"/>
    </location>
</feature>
<keyword evidence="2" id="KW-0472">Membrane</keyword>
<evidence type="ECO:0000313" key="4">
    <source>
        <dbReference type="WBParaSite" id="HCON_00111140-00001"/>
    </source>
</evidence>
<protein>
    <submittedName>
        <fullName evidence="4">Vezatin domain-containing protein</fullName>
    </submittedName>
</protein>
<reference evidence="4" key="1">
    <citation type="submission" date="2020-12" db="UniProtKB">
        <authorList>
            <consortium name="WormBaseParasite"/>
        </authorList>
    </citation>
    <scope>IDENTIFICATION</scope>
    <source>
        <strain evidence="4">MHco3</strain>
    </source>
</reference>